<dbReference type="AlphaFoldDB" id="A0A0W8FJM1"/>
<organism evidence="1">
    <name type="scientific">hydrocarbon metagenome</name>
    <dbReference type="NCBI Taxonomy" id="938273"/>
    <lineage>
        <taxon>unclassified sequences</taxon>
        <taxon>metagenomes</taxon>
        <taxon>ecological metagenomes</taxon>
    </lineage>
</organism>
<gene>
    <name evidence="1" type="ORF">ASZ90_009139</name>
</gene>
<proteinExistence type="predicted"/>
<reference evidence="1" key="1">
    <citation type="journal article" date="2015" name="Proc. Natl. Acad. Sci. U.S.A.">
        <title>Networks of energetic and metabolic interactions define dynamics in microbial communities.</title>
        <authorList>
            <person name="Embree M."/>
            <person name="Liu J.K."/>
            <person name="Al-Bassam M.M."/>
            <person name="Zengler K."/>
        </authorList>
    </citation>
    <scope>NUCLEOTIDE SEQUENCE</scope>
</reference>
<protein>
    <submittedName>
        <fullName evidence="1">Uncharacterized protein</fullName>
    </submittedName>
</protein>
<comment type="caution">
    <text evidence="1">The sequence shown here is derived from an EMBL/GenBank/DDBJ whole genome shotgun (WGS) entry which is preliminary data.</text>
</comment>
<sequence>MVPQCVPATGMRLPANVLSLKPPVPPVGGMICIFPRRRM</sequence>
<dbReference type="EMBL" id="LNQE01001099">
    <property type="protein sequence ID" value="KUG21110.1"/>
    <property type="molecule type" value="Genomic_DNA"/>
</dbReference>
<evidence type="ECO:0000313" key="1">
    <source>
        <dbReference type="EMBL" id="KUG21110.1"/>
    </source>
</evidence>
<name>A0A0W8FJM1_9ZZZZ</name>
<accession>A0A0W8FJM1</accession>